<keyword evidence="1" id="KW-1133">Transmembrane helix</keyword>
<name>A0A1M6Z7P2_9FLAO</name>
<dbReference type="GO" id="GO:0016746">
    <property type="term" value="F:acyltransferase activity"/>
    <property type="evidence" value="ECO:0007669"/>
    <property type="project" value="UniProtKB-KW"/>
</dbReference>
<feature type="transmembrane region" description="Helical" evidence="1">
    <location>
        <begin position="27"/>
        <end position="48"/>
    </location>
</feature>
<dbReference type="AlphaFoldDB" id="A0A1M6Z7P2"/>
<comment type="caution">
    <text evidence="3">The sequence shown here is derived from an EMBL/GenBank/DDBJ whole genome shotgun (WGS) entry which is preliminary data.</text>
</comment>
<keyword evidence="1" id="KW-0472">Membrane</keyword>
<evidence type="ECO:0000313" key="3">
    <source>
        <dbReference type="EMBL" id="SHL26349.1"/>
    </source>
</evidence>
<feature type="transmembrane region" description="Helical" evidence="1">
    <location>
        <begin position="115"/>
        <end position="134"/>
    </location>
</feature>
<feature type="transmembrane region" description="Helical" evidence="1">
    <location>
        <begin position="304"/>
        <end position="321"/>
    </location>
</feature>
<protein>
    <submittedName>
        <fullName evidence="3">Predicted acyltransferase</fullName>
    </submittedName>
</protein>
<gene>
    <name evidence="2" type="ORF">SAMN04487891_10620</name>
    <name evidence="3" type="ORF">SAMN05216293_3101</name>
</gene>
<feature type="transmembrane region" description="Helical" evidence="1">
    <location>
        <begin position="212"/>
        <end position="234"/>
    </location>
</feature>
<dbReference type="EMBL" id="FRAT01000008">
    <property type="protein sequence ID" value="SHL26349.1"/>
    <property type="molecule type" value="Genomic_DNA"/>
</dbReference>
<dbReference type="Proteomes" id="UP000184031">
    <property type="component" value="Unassembled WGS sequence"/>
</dbReference>
<evidence type="ECO:0000313" key="2">
    <source>
        <dbReference type="EMBL" id="SFC11182.1"/>
    </source>
</evidence>
<dbReference type="STRING" id="1055723.SAMN05216293_3101"/>
<feature type="transmembrane region" description="Helical" evidence="1">
    <location>
        <begin position="276"/>
        <end position="295"/>
    </location>
</feature>
<dbReference type="EMBL" id="FOKU01000006">
    <property type="protein sequence ID" value="SFC11182.1"/>
    <property type="molecule type" value="Genomic_DNA"/>
</dbReference>
<feature type="transmembrane region" description="Helical" evidence="1">
    <location>
        <begin position="246"/>
        <end position="264"/>
    </location>
</feature>
<keyword evidence="5" id="KW-1185">Reference proteome</keyword>
<dbReference type="PANTHER" id="PTHR31061">
    <property type="entry name" value="LD22376P"/>
    <property type="match status" value="1"/>
</dbReference>
<organism evidence="3 4">
    <name type="scientific">Flagellimonas taeanensis</name>
    <dbReference type="NCBI Taxonomy" id="1005926"/>
    <lineage>
        <taxon>Bacteria</taxon>
        <taxon>Pseudomonadati</taxon>
        <taxon>Bacteroidota</taxon>
        <taxon>Flavobacteriia</taxon>
        <taxon>Flavobacteriales</taxon>
        <taxon>Flavobacteriaceae</taxon>
        <taxon>Flagellimonas</taxon>
    </lineage>
</organism>
<evidence type="ECO:0000313" key="5">
    <source>
        <dbReference type="Proteomes" id="UP000198940"/>
    </source>
</evidence>
<feature type="transmembrane region" description="Helical" evidence="1">
    <location>
        <begin position="77"/>
        <end position="94"/>
    </location>
</feature>
<feature type="transmembrane region" description="Helical" evidence="1">
    <location>
        <begin position="341"/>
        <end position="369"/>
    </location>
</feature>
<evidence type="ECO:0000256" key="1">
    <source>
        <dbReference type="SAM" id="Phobius"/>
    </source>
</evidence>
<keyword evidence="1" id="KW-0812">Transmembrane</keyword>
<dbReference type="Proteomes" id="UP000198940">
    <property type="component" value="Unassembled WGS sequence"/>
</dbReference>
<feature type="transmembrane region" description="Helical" evidence="1">
    <location>
        <begin position="163"/>
        <end position="180"/>
    </location>
</feature>
<proteinExistence type="predicted"/>
<keyword evidence="3" id="KW-0012">Acyltransferase</keyword>
<accession>A0A1M6Z7P2</accession>
<reference evidence="3 4" key="1">
    <citation type="submission" date="2016-11" db="EMBL/GenBank/DDBJ databases">
        <authorList>
            <person name="Varghese N."/>
            <person name="Submissions S."/>
        </authorList>
    </citation>
    <scope>NUCLEOTIDE SEQUENCE [LARGE SCALE GENOMIC DNA]</scope>
    <source>
        <strain evidence="3 4">CGMCC 1.12174</strain>
        <strain evidence="2 5">DSM 26351</strain>
    </source>
</reference>
<sequence length="377" mass="43037">MLGFSFSIINTQLNMEPNNNRLLSLDFYRGLTMFLLIAEFSSLFEFLVSPELKGTFIHTIGEQFHHVEWEGLHFWDLIQPFFMFIVGVSMPLSFSKRMAKGDTYKELQRHAFKRAFLMLVLGWALYCIDPGKIVFRFQNVLAQLSVTYLLAFLVIRKKPMVQIGFSIILILISEAIYRFFSVEGFNHAFVPGENFGAWFNILISGEEDGGHWAMFNAIPTAAHTIWGVLAGQLLISKRTTKEKIRLLIVGGVTALIIGYGFSYVTPIIKRISTSTFVFVGGGWSILALALCYWVIDLKKYQKGVLFFAVVGMNPLFIYLFAHVGGAELIRKIFLPFSNALFGWTGALSANILLSILVLLFLWFICFWMYKKKLFIRI</sequence>
<feature type="transmembrane region" description="Helical" evidence="1">
    <location>
        <begin position="140"/>
        <end position="156"/>
    </location>
</feature>
<evidence type="ECO:0000313" key="4">
    <source>
        <dbReference type="Proteomes" id="UP000184031"/>
    </source>
</evidence>
<dbReference type="PANTHER" id="PTHR31061:SF24">
    <property type="entry name" value="LD22376P"/>
    <property type="match status" value="1"/>
</dbReference>
<keyword evidence="3" id="KW-0808">Transferase</keyword>